<reference evidence="1" key="2">
    <citation type="submission" date="2020-11" db="EMBL/GenBank/DDBJ databases">
        <authorList>
            <person name="McCartney M.A."/>
            <person name="Auch B."/>
            <person name="Kono T."/>
            <person name="Mallez S."/>
            <person name="Becker A."/>
            <person name="Gohl D.M."/>
            <person name="Silverstein K.A.T."/>
            <person name="Koren S."/>
            <person name="Bechman K.B."/>
            <person name="Herman A."/>
            <person name="Abrahante J.E."/>
            <person name="Garbe J."/>
        </authorList>
    </citation>
    <scope>NUCLEOTIDE SEQUENCE</scope>
    <source>
        <strain evidence="1">Duluth1</strain>
        <tissue evidence="1">Whole animal</tissue>
    </source>
</reference>
<evidence type="ECO:0000313" key="1">
    <source>
        <dbReference type="EMBL" id="KAH3768499.1"/>
    </source>
</evidence>
<reference evidence="1" key="1">
    <citation type="journal article" date="2019" name="bioRxiv">
        <title>The Genome of the Zebra Mussel, Dreissena polymorpha: A Resource for Invasive Species Research.</title>
        <authorList>
            <person name="McCartney M.A."/>
            <person name="Auch B."/>
            <person name="Kono T."/>
            <person name="Mallez S."/>
            <person name="Zhang Y."/>
            <person name="Obille A."/>
            <person name="Becker A."/>
            <person name="Abrahante J.E."/>
            <person name="Garbe J."/>
            <person name="Badalamenti J.P."/>
            <person name="Herman A."/>
            <person name="Mangelson H."/>
            <person name="Liachko I."/>
            <person name="Sullivan S."/>
            <person name="Sone E.D."/>
            <person name="Koren S."/>
            <person name="Silverstein K.A.T."/>
            <person name="Beckman K.B."/>
            <person name="Gohl D.M."/>
        </authorList>
    </citation>
    <scope>NUCLEOTIDE SEQUENCE</scope>
    <source>
        <strain evidence="1">Duluth1</strain>
        <tissue evidence="1">Whole animal</tissue>
    </source>
</reference>
<gene>
    <name evidence="1" type="ORF">DPMN_169712</name>
</gene>
<dbReference type="AlphaFoldDB" id="A0A9D4ICI2"/>
<evidence type="ECO:0000313" key="2">
    <source>
        <dbReference type="Proteomes" id="UP000828390"/>
    </source>
</evidence>
<accession>A0A9D4ICI2</accession>
<dbReference type="Proteomes" id="UP000828390">
    <property type="component" value="Unassembled WGS sequence"/>
</dbReference>
<sequence>MKFADTDSTMKGFIIKPISMKLGSQTFKELLYVVPISNGMLARPTVARVITIQRPVIPPYTAIRLKCALSSKLETDYYFQPNEDVKLVAPRVIRKKGEDPIVCLVNLTGNYQTLKQSKLIGHAFACTTMDDSGEYGGSQEDDMAQDNSGMFSHSKEYSAVTEKNTSSLFSHPSKTVLQTLQQF</sequence>
<name>A0A9D4ICI2_DREPO</name>
<keyword evidence="2" id="KW-1185">Reference proteome</keyword>
<proteinExistence type="predicted"/>
<organism evidence="1 2">
    <name type="scientific">Dreissena polymorpha</name>
    <name type="common">Zebra mussel</name>
    <name type="synonym">Mytilus polymorpha</name>
    <dbReference type="NCBI Taxonomy" id="45954"/>
    <lineage>
        <taxon>Eukaryota</taxon>
        <taxon>Metazoa</taxon>
        <taxon>Spiralia</taxon>
        <taxon>Lophotrochozoa</taxon>
        <taxon>Mollusca</taxon>
        <taxon>Bivalvia</taxon>
        <taxon>Autobranchia</taxon>
        <taxon>Heteroconchia</taxon>
        <taxon>Euheterodonta</taxon>
        <taxon>Imparidentia</taxon>
        <taxon>Neoheterodontei</taxon>
        <taxon>Myida</taxon>
        <taxon>Dreissenoidea</taxon>
        <taxon>Dreissenidae</taxon>
        <taxon>Dreissena</taxon>
    </lineage>
</organism>
<dbReference type="EMBL" id="JAIWYP010000009">
    <property type="protein sequence ID" value="KAH3768499.1"/>
    <property type="molecule type" value="Genomic_DNA"/>
</dbReference>
<comment type="caution">
    <text evidence="1">The sequence shown here is derived from an EMBL/GenBank/DDBJ whole genome shotgun (WGS) entry which is preliminary data.</text>
</comment>
<protein>
    <submittedName>
        <fullName evidence="1">Uncharacterized protein</fullName>
    </submittedName>
</protein>